<dbReference type="GO" id="GO:0010181">
    <property type="term" value="F:FMN binding"/>
    <property type="evidence" value="ECO:0007669"/>
    <property type="project" value="InterPro"/>
</dbReference>
<proteinExistence type="predicted"/>
<dbReference type="PANTHER" id="PTHR28243:SF1">
    <property type="entry name" value="PYRIDOXAMINE 5'-PHOSPHATE OXIDASE ALR4036 FAMILY FMN-BINDING DOMAIN-CONTAINING PROTEIN"/>
    <property type="match status" value="1"/>
</dbReference>
<dbReference type="PANTHER" id="PTHR28243">
    <property type="entry name" value="AGL049CP"/>
    <property type="match status" value="1"/>
</dbReference>
<gene>
    <name evidence="2" type="ORF">NOR_07146</name>
</gene>
<dbReference type="Proteomes" id="UP000243498">
    <property type="component" value="Unassembled WGS sequence"/>
</dbReference>
<dbReference type="Gene3D" id="2.30.110.10">
    <property type="entry name" value="Electron Transport, Fmn-binding Protein, Chain A"/>
    <property type="match status" value="1"/>
</dbReference>
<dbReference type="EMBL" id="AZHC01000030">
    <property type="protein sequence ID" value="OAA37447.1"/>
    <property type="molecule type" value="Genomic_DNA"/>
</dbReference>
<dbReference type="Pfam" id="PF12766">
    <property type="entry name" value="Pyridox_oxase_2"/>
    <property type="match status" value="1"/>
</dbReference>
<sequence>MIYPVLLFCVPTFPERDKSAFGYDIHGTPSMEGTFKLPRKQGYTLFQIIRRLAIGTCFFSHERDSEWGNLNLGSCRRPKYLRTRVRGVAIINLVNLNFSMSPAVGRLQQLGQRLRHSIMACGNTVPAAPWREAFLSHIEQLKQPTFTLSSLHSANPSEPSSTSHLVPRARTVVYRGMWASLAPNPKNSAQLNPTSFQTDLPTVTTDARMKKVSEMFTGSDPDSLSNVGGPVEAVFWFPESMTQWRLRGPIFMIGPDIDSAEASPVKEELMPYMRRVGTSEWNWSRELTAHFGNLSPLMRGTFRNPPPGTPVTQKPEAGLGLGQVVEDLKDEIARKNFRVLVIVPEEVDRVDLSDPERGRRWNYRLDRAGNGAEWSEAELWP</sequence>
<accession>A0A166Z1I9</accession>
<keyword evidence="3" id="KW-1185">Reference proteome</keyword>
<feature type="domain" description="Pyridoxamine 5'-phosphate oxidase Alr4036 family FMN-binding" evidence="1">
    <location>
        <begin position="128"/>
        <end position="253"/>
    </location>
</feature>
<evidence type="ECO:0000313" key="3">
    <source>
        <dbReference type="Proteomes" id="UP000243498"/>
    </source>
</evidence>
<protein>
    <submittedName>
        <fullName evidence="2">FMN-binding split barrel-related protein</fullName>
    </submittedName>
</protein>
<dbReference type="OMA" id="DCPTFTT"/>
<dbReference type="AlphaFoldDB" id="A0A166Z1I9"/>
<reference evidence="2 3" key="1">
    <citation type="journal article" date="2016" name="Genome Biol. Evol.">
        <title>Divergent and convergent evolution of fungal pathogenicity.</title>
        <authorList>
            <person name="Shang Y."/>
            <person name="Xiao G."/>
            <person name="Zheng P."/>
            <person name="Cen K."/>
            <person name="Zhan S."/>
            <person name="Wang C."/>
        </authorList>
    </citation>
    <scope>NUCLEOTIDE SEQUENCE [LARGE SCALE GENOMIC DNA]</scope>
    <source>
        <strain evidence="2 3">RCEF 4871</strain>
    </source>
</reference>
<dbReference type="OrthoDB" id="5394411at2759"/>
<name>A0A166Z1I9_METRR</name>
<comment type="caution">
    <text evidence="2">The sequence shown here is derived from an EMBL/GenBank/DDBJ whole genome shotgun (WGS) entry which is preliminary data.</text>
</comment>
<dbReference type="STRING" id="1081105.A0A166Z1I9"/>
<evidence type="ECO:0000313" key="2">
    <source>
        <dbReference type="EMBL" id="OAA37447.1"/>
    </source>
</evidence>
<dbReference type="InterPro" id="IPR012349">
    <property type="entry name" value="Split_barrel_FMN-bd"/>
</dbReference>
<dbReference type="InterPro" id="IPR024624">
    <property type="entry name" value="Pyridox_Oxase_Alr4036_FMN-bd"/>
</dbReference>
<organism evidence="2 3">
    <name type="scientific">Metarhizium rileyi (strain RCEF 4871)</name>
    <name type="common">Nomuraea rileyi</name>
    <dbReference type="NCBI Taxonomy" id="1649241"/>
    <lineage>
        <taxon>Eukaryota</taxon>
        <taxon>Fungi</taxon>
        <taxon>Dikarya</taxon>
        <taxon>Ascomycota</taxon>
        <taxon>Pezizomycotina</taxon>
        <taxon>Sordariomycetes</taxon>
        <taxon>Hypocreomycetidae</taxon>
        <taxon>Hypocreales</taxon>
        <taxon>Clavicipitaceae</taxon>
        <taxon>Metarhizium</taxon>
    </lineage>
</organism>
<evidence type="ECO:0000259" key="1">
    <source>
        <dbReference type="Pfam" id="PF12766"/>
    </source>
</evidence>
<dbReference type="SUPFAM" id="SSF50475">
    <property type="entry name" value="FMN-binding split barrel"/>
    <property type="match status" value="1"/>
</dbReference>